<dbReference type="InterPro" id="IPR013078">
    <property type="entry name" value="His_Pase_superF_clade-1"/>
</dbReference>
<reference evidence="3" key="1">
    <citation type="submission" date="2020-06" db="EMBL/GenBank/DDBJ databases">
        <title>Paenibacillus sp. nov., isolated from soil.</title>
        <authorList>
            <person name="Seo Y.L."/>
        </authorList>
    </citation>
    <scope>NUCLEOTIDE SEQUENCE [LARGE SCALE GENOMIC DNA]</scope>
    <source>
        <strain evidence="3">JW14</strain>
    </source>
</reference>
<dbReference type="GO" id="GO:0016791">
    <property type="term" value="F:phosphatase activity"/>
    <property type="evidence" value="ECO:0007669"/>
    <property type="project" value="TreeGrafter"/>
</dbReference>
<dbReference type="PANTHER" id="PTHR48100:SF1">
    <property type="entry name" value="HISTIDINE PHOSPHATASE FAMILY PROTEIN-RELATED"/>
    <property type="match status" value="1"/>
</dbReference>
<proteinExistence type="predicted"/>
<dbReference type="InterPro" id="IPR029033">
    <property type="entry name" value="His_PPase_superfam"/>
</dbReference>
<dbReference type="SMART" id="SM00855">
    <property type="entry name" value="PGAM"/>
    <property type="match status" value="1"/>
</dbReference>
<protein>
    <submittedName>
        <fullName evidence="3">Histidine phosphatase family protein</fullName>
    </submittedName>
</protein>
<evidence type="ECO:0000256" key="1">
    <source>
        <dbReference type="PIRSR" id="PIRSR613078-1"/>
    </source>
</evidence>
<dbReference type="PANTHER" id="PTHR48100">
    <property type="entry name" value="BROAD-SPECIFICITY PHOSPHATASE YOR283W-RELATED"/>
    <property type="match status" value="1"/>
</dbReference>
<dbReference type="Pfam" id="PF00300">
    <property type="entry name" value="His_Phos_1"/>
    <property type="match status" value="1"/>
</dbReference>
<feature type="binding site" evidence="2">
    <location>
        <position position="61"/>
    </location>
    <ligand>
        <name>substrate</name>
    </ligand>
</feature>
<gene>
    <name evidence="3" type="ORF">HPT30_25155</name>
</gene>
<dbReference type="Proteomes" id="UP000564806">
    <property type="component" value="Unassembled WGS sequence"/>
</dbReference>
<comment type="caution">
    <text evidence="3">The sequence shown here is derived from an EMBL/GenBank/DDBJ whole genome shotgun (WGS) entry which is preliminary data.</text>
</comment>
<accession>A0A850EQY6</accession>
<dbReference type="Gene3D" id="3.40.50.1240">
    <property type="entry name" value="Phosphoglycerate mutase-like"/>
    <property type="match status" value="1"/>
</dbReference>
<feature type="active site" description="Tele-phosphohistidine intermediate" evidence="1">
    <location>
        <position position="9"/>
    </location>
</feature>
<dbReference type="InterPro" id="IPR050275">
    <property type="entry name" value="PGM_Phosphatase"/>
</dbReference>
<feature type="active site" description="Proton donor/acceptor" evidence="1">
    <location>
        <position position="85"/>
    </location>
</feature>
<name>A0A850EQY6_9BACL</name>
<dbReference type="RefSeq" id="WP_175374021.1">
    <property type="nucleotide sequence ID" value="NZ_JABWCS010000219.1"/>
</dbReference>
<dbReference type="SUPFAM" id="SSF53254">
    <property type="entry name" value="Phosphoglycerate mutase-like"/>
    <property type="match status" value="1"/>
</dbReference>
<dbReference type="GO" id="GO:0005737">
    <property type="term" value="C:cytoplasm"/>
    <property type="evidence" value="ECO:0007669"/>
    <property type="project" value="TreeGrafter"/>
</dbReference>
<sequence>MRKIYIIQHCQSEHHINNMSGGWTDTPLTELGEKQAERIGLKLKSELAREEYVLYASDLMRAKQTADIIGKHLELNVIEEAGLREINTGAAIGKTKEWAKANRNPMGERGFHIDYQEFQDGETWREFYVRVSDCMERIIHTEQKNLIIATHGGTLGYIIAWWMGFNIDMLEKAHFKASVGSISLLQTNGYQQHELHIFNETSHLFELKS</sequence>
<dbReference type="AlphaFoldDB" id="A0A850EQY6"/>
<evidence type="ECO:0000313" key="3">
    <source>
        <dbReference type="EMBL" id="NUU63643.1"/>
    </source>
</evidence>
<organism evidence="3 4">
    <name type="scientific">Paenibacillus agri</name>
    <dbReference type="NCBI Taxonomy" id="2744309"/>
    <lineage>
        <taxon>Bacteria</taxon>
        <taxon>Bacillati</taxon>
        <taxon>Bacillota</taxon>
        <taxon>Bacilli</taxon>
        <taxon>Bacillales</taxon>
        <taxon>Paenibacillaceae</taxon>
        <taxon>Paenibacillus</taxon>
    </lineage>
</organism>
<keyword evidence="4" id="KW-1185">Reference proteome</keyword>
<evidence type="ECO:0000256" key="2">
    <source>
        <dbReference type="PIRSR" id="PIRSR613078-2"/>
    </source>
</evidence>
<dbReference type="EMBL" id="JABWCS010000219">
    <property type="protein sequence ID" value="NUU63643.1"/>
    <property type="molecule type" value="Genomic_DNA"/>
</dbReference>
<feature type="binding site" evidence="2">
    <location>
        <position position="96"/>
    </location>
    <ligand>
        <name>substrate</name>
    </ligand>
</feature>
<dbReference type="CDD" id="cd07067">
    <property type="entry name" value="HP_PGM_like"/>
    <property type="match status" value="1"/>
</dbReference>
<evidence type="ECO:0000313" key="4">
    <source>
        <dbReference type="Proteomes" id="UP000564806"/>
    </source>
</evidence>